<comment type="similarity">
    <text evidence="3">Belongs to the ArsC family.</text>
</comment>
<keyword evidence="5" id="KW-1185">Reference proteome</keyword>
<sequence>MVQLYFHTNDPSKRKAVKWLAEHGIDLHQRNIENDPLSEAEIMHLFSLSLDGTDELISKRSKDTKALNMDPDKMTIKQLTNAISTTPHILKNPIIFDKHKLVTGFDLEKIGMFVPKKLRKLELSSLFAKLNPAKGNGNHIKLA</sequence>
<dbReference type="Gene3D" id="3.40.30.10">
    <property type="entry name" value="Glutaredoxin"/>
    <property type="match status" value="1"/>
</dbReference>
<dbReference type="PANTHER" id="PTHR30041">
    <property type="entry name" value="ARSENATE REDUCTASE"/>
    <property type="match status" value="1"/>
</dbReference>
<dbReference type="EMBL" id="AYYY01000006">
    <property type="protein sequence ID" value="KRM62354.1"/>
    <property type="molecule type" value="Genomic_DNA"/>
</dbReference>
<dbReference type="Proteomes" id="UP000051733">
    <property type="component" value="Unassembled WGS sequence"/>
</dbReference>
<dbReference type="OrthoDB" id="9794155at2"/>
<comment type="caution">
    <text evidence="4">The sequence shown here is derived from an EMBL/GenBank/DDBJ whole genome shotgun (WGS) entry which is preliminary data.</text>
</comment>
<gene>
    <name evidence="4" type="ORF">FC26_GL002418</name>
</gene>
<reference evidence="4 5" key="1">
    <citation type="journal article" date="2015" name="Genome Announc.">
        <title>Expanding the biotechnology potential of lactobacilli through comparative genomics of 213 strains and associated genera.</title>
        <authorList>
            <person name="Sun Z."/>
            <person name="Harris H.M."/>
            <person name="McCann A."/>
            <person name="Guo C."/>
            <person name="Argimon S."/>
            <person name="Zhang W."/>
            <person name="Yang X."/>
            <person name="Jeffery I.B."/>
            <person name="Cooney J.C."/>
            <person name="Kagawa T.F."/>
            <person name="Liu W."/>
            <person name="Song Y."/>
            <person name="Salvetti E."/>
            <person name="Wrobel A."/>
            <person name="Rasinkangas P."/>
            <person name="Parkhill J."/>
            <person name="Rea M.C."/>
            <person name="O'Sullivan O."/>
            <person name="Ritari J."/>
            <person name="Douillard F.P."/>
            <person name="Paul Ross R."/>
            <person name="Yang R."/>
            <person name="Briner A.E."/>
            <person name="Felis G.E."/>
            <person name="de Vos W.M."/>
            <person name="Barrangou R."/>
            <person name="Klaenhammer T.R."/>
            <person name="Caufield P.W."/>
            <person name="Cui Y."/>
            <person name="Zhang H."/>
            <person name="O'Toole P.W."/>
        </authorList>
    </citation>
    <scope>NUCLEOTIDE SEQUENCE [LARGE SCALE GENOMIC DNA]</scope>
    <source>
        <strain evidence="4 5">DSM 20634</strain>
    </source>
</reference>
<dbReference type="NCBIfam" id="TIGR01617">
    <property type="entry name" value="arsC_related"/>
    <property type="match status" value="1"/>
</dbReference>
<proteinExistence type="inferred from homology"/>
<dbReference type="InterPro" id="IPR006504">
    <property type="entry name" value="Tscrpt_reg_Spx/MgsR"/>
</dbReference>
<dbReference type="AlphaFoldDB" id="A0A0R2A7G3"/>
<organism evidence="4 5">
    <name type="scientific">Paucilactobacillus vaccinostercus DSM 20634</name>
    <dbReference type="NCBI Taxonomy" id="1423813"/>
    <lineage>
        <taxon>Bacteria</taxon>
        <taxon>Bacillati</taxon>
        <taxon>Bacillota</taxon>
        <taxon>Bacilli</taxon>
        <taxon>Lactobacillales</taxon>
        <taxon>Lactobacillaceae</taxon>
        <taxon>Paucilactobacillus</taxon>
    </lineage>
</organism>
<protein>
    <recommendedName>
        <fullName evidence="6">Arsenate reductase</fullName>
    </recommendedName>
</protein>
<keyword evidence="2" id="KW-0676">Redox-active center</keyword>
<evidence type="ECO:0000313" key="5">
    <source>
        <dbReference type="Proteomes" id="UP000051733"/>
    </source>
</evidence>
<dbReference type="InterPro" id="IPR006660">
    <property type="entry name" value="Arsenate_reductase-like"/>
</dbReference>
<evidence type="ECO:0000256" key="1">
    <source>
        <dbReference type="ARBA" id="ARBA00023157"/>
    </source>
</evidence>
<evidence type="ECO:0000313" key="4">
    <source>
        <dbReference type="EMBL" id="KRM62354.1"/>
    </source>
</evidence>
<evidence type="ECO:0000256" key="2">
    <source>
        <dbReference type="ARBA" id="ARBA00023284"/>
    </source>
</evidence>
<dbReference type="PANTHER" id="PTHR30041:SF7">
    <property type="entry name" value="GLOBAL TRANSCRIPTIONAL REGULATOR SPX"/>
    <property type="match status" value="1"/>
</dbReference>
<dbReference type="Pfam" id="PF03960">
    <property type="entry name" value="ArsC"/>
    <property type="match status" value="1"/>
</dbReference>
<name>A0A0R2A7G3_9LACO</name>
<keyword evidence="1" id="KW-1015">Disulfide bond</keyword>
<dbReference type="SUPFAM" id="SSF52833">
    <property type="entry name" value="Thioredoxin-like"/>
    <property type="match status" value="1"/>
</dbReference>
<dbReference type="PROSITE" id="PS51353">
    <property type="entry name" value="ARSC"/>
    <property type="match status" value="1"/>
</dbReference>
<dbReference type="PATRIC" id="fig|1423813.3.peg.2465"/>
<evidence type="ECO:0000256" key="3">
    <source>
        <dbReference type="PROSITE-ProRule" id="PRU01282"/>
    </source>
</evidence>
<dbReference type="STRING" id="1423813.FC26_GL002418"/>
<dbReference type="InterPro" id="IPR036249">
    <property type="entry name" value="Thioredoxin-like_sf"/>
</dbReference>
<evidence type="ECO:0008006" key="6">
    <source>
        <dbReference type="Google" id="ProtNLM"/>
    </source>
</evidence>
<accession>A0A0R2A7G3</accession>
<dbReference type="RefSeq" id="WP_057777445.1">
    <property type="nucleotide sequence ID" value="NZ_AYYY01000006.1"/>
</dbReference>